<dbReference type="AlphaFoldDB" id="A0A0F7K1V8"/>
<feature type="domain" description="WCX" evidence="2">
    <location>
        <begin position="241"/>
        <end position="317"/>
    </location>
</feature>
<name>A0A0F7K1V8_9GAMM</name>
<dbReference type="PANTHER" id="PTHR34580">
    <property type="match status" value="1"/>
</dbReference>
<dbReference type="EMBL" id="CP011412">
    <property type="protein sequence ID" value="AKH20923.1"/>
    <property type="molecule type" value="Genomic_DNA"/>
</dbReference>
<accession>A0A0F7K1V8</accession>
<keyword evidence="4" id="KW-1185">Reference proteome</keyword>
<evidence type="ECO:0000259" key="2">
    <source>
        <dbReference type="Pfam" id="PF25583"/>
    </source>
</evidence>
<dbReference type="RefSeq" id="WP_046859852.1">
    <property type="nucleotide sequence ID" value="NZ_CP011412.1"/>
</dbReference>
<dbReference type="PANTHER" id="PTHR34580:SF3">
    <property type="entry name" value="PROTEIN PAFB"/>
    <property type="match status" value="1"/>
</dbReference>
<gene>
    <name evidence="3" type="ORF">AAY24_11850</name>
</gene>
<dbReference type="KEGG" id="seds:AAY24_11850"/>
<organism evidence="3 4">
    <name type="scientific">Sedimenticola thiotaurini</name>
    <dbReference type="NCBI Taxonomy" id="1543721"/>
    <lineage>
        <taxon>Bacteria</taxon>
        <taxon>Pseudomonadati</taxon>
        <taxon>Pseudomonadota</taxon>
        <taxon>Gammaproteobacteria</taxon>
        <taxon>Chromatiales</taxon>
        <taxon>Sedimenticolaceae</taxon>
        <taxon>Sedimenticola</taxon>
    </lineage>
</organism>
<dbReference type="InterPro" id="IPR026881">
    <property type="entry name" value="WYL_dom"/>
</dbReference>
<dbReference type="Pfam" id="PF25583">
    <property type="entry name" value="WCX"/>
    <property type="match status" value="1"/>
</dbReference>
<reference evidence="3 4" key="1">
    <citation type="journal article" date="2015" name="Genome Announc.">
        <title>Complete Genome Sequence of Sedimenticola thiotaurini Strain SIP-G1, a Polyphosphate- and Polyhydroxyalkanoate-Accumulating Sulfur-Oxidizing Gammaproteobacterium Isolated from Salt Marsh Sediments.</title>
        <authorList>
            <person name="Flood B.E."/>
            <person name="Jones D.S."/>
            <person name="Bailey J.V."/>
        </authorList>
    </citation>
    <scope>NUCLEOTIDE SEQUENCE [LARGE SCALE GENOMIC DNA]</scope>
    <source>
        <strain evidence="3 4">SIP-G1</strain>
    </source>
</reference>
<dbReference type="InterPro" id="IPR057727">
    <property type="entry name" value="WCX_dom"/>
</dbReference>
<evidence type="ECO:0000313" key="3">
    <source>
        <dbReference type="EMBL" id="AKH20923.1"/>
    </source>
</evidence>
<dbReference type="Pfam" id="PF13280">
    <property type="entry name" value="WYL"/>
    <property type="match status" value="1"/>
</dbReference>
<evidence type="ECO:0000259" key="1">
    <source>
        <dbReference type="Pfam" id="PF13280"/>
    </source>
</evidence>
<protein>
    <submittedName>
        <fullName evidence="3">Transcriptional regulator</fullName>
    </submittedName>
</protein>
<proteinExistence type="predicted"/>
<dbReference type="OrthoDB" id="9807255at2"/>
<feature type="domain" description="WYL" evidence="1">
    <location>
        <begin position="143"/>
        <end position="210"/>
    </location>
</feature>
<dbReference type="Proteomes" id="UP000034410">
    <property type="component" value="Chromosome"/>
</dbReference>
<evidence type="ECO:0000313" key="4">
    <source>
        <dbReference type="Proteomes" id="UP000034410"/>
    </source>
</evidence>
<sequence>MDRFDRIFDLHKLLSNARYPVPRQRIEQELECSRATAKRIIEAMRLYLNAPIRYNRELNGYYYDPDDGEMYELPGVWFNSSELHALLSAQQLLQNVQPGLLEQQLAPLKSRIESLLSAQGMGARSLSQRVRILRAASRPAGEQFQTISTALAQERQLRISYYQRNSDQTSQRTVSPQRLTYYRDNWYLDAWCHLREGLRTFALDAIENARLLPDTATRIDEATLDQHFNASYGIFSGEAEQTAHLRFHPLRARWVARETWHPQQQGRFTDTGHYELKFPYGKEQELLMDILKYGADVEVLAPHSLRQQVQQQLTKALHQYRKK</sequence>
<dbReference type="InterPro" id="IPR051534">
    <property type="entry name" value="CBASS_pafABC_assoc_protein"/>
</dbReference>
<dbReference type="PROSITE" id="PS52050">
    <property type="entry name" value="WYL"/>
    <property type="match status" value="1"/>
</dbReference>